<organism evidence="1 2">
    <name type="scientific">Rhizobium sullae</name>
    <name type="common">Rhizobium hedysari</name>
    <dbReference type="NCBI Taxonomy" id="50338"/>
    <lineage>
        <taxon>Bacteria</taxon>
        <taxon>Pseudomonadati</taxon>
        <taxon>Pseudomonadota</taxon>
        <taxon>Alphaproteobacteria</taxon>
        <taxon>Hyphomicrobiales</taxon>
        <taxon>Rhizobiaceae</taxon>
        <taxon>Rhizobium/Agrobacterium group</taxon>
        <taxon>Rhizobium</taxon>
    </lineage>
</organism>
<proteinExistence type="predicted"/>
<name>A0A4R3Q539_RHISU</name>
<evidence type="ECO:0000313" key="2">
    <source>
        <dbReference type="Proteomes" id="UP000294576"/>
    </source>
</evidence>
<dbReference type="Proteomes" id="UP000294576">
    <property type="component" value="Unassembled WGS sequence"/>
</dbReference>
<reference evidence="1 2" key="1">
    <citation type="submission" date="2019-03" db="EMBL/GenBank/DDBJ databases">
        <title>Genomic Encyclopedia of Type Strains, Phase IV (KMG-V): Genome sequencing to study the core and pangenomes of soil and plant-associated prokaryotes.</title>
        <authorList>
            <person name="Whitman W."/>
        </authorList>
    </citation>
    <scope>NUCLEOTIDE SEQUENCE [LARGE SCALE GENOMIC DNA]</scope>
    <source>
        <strain evidence="1 2">Hc14</strain>
    </source>
</reference>
<evidence type="ECO:0000313" key="1">
    <source>
        <dbReference type="EMBL" id="TCU15879.1"/>
    </source>
</evidence>
<dbReference type="EMBL" id="SMBH01000006">
    <property type="protein sequence ID" value="TCU15879.1"/>
    <property type="molecule type" value="Genomic_DNA"/>
</dbReference>
<comment type="caution">
    <text evidence="1">The sequence shown here is derived from an EMBL/GenBank/DDBJ whole genome shotgun (WGS) entry which is preliminary data.</text>
</comment>
<accession>A0A4R3Q539</accession>
<sequence>MGDDSVALTLHLRSKTLPQVAGVCDFGTCHIAELLGFSFDMRADDLGGVAAHAGNIAVEIGI</sequence>
<protein>
    <submittedName>
        <fullName evidence="1">Uncharacterized protein</fullName>
    </submittedName>
</protein>
<dbReference type="AlphaFoldDB" id="A0A4R3Q539"/>
<gene>
    <name evidence="1" type="ORF">EV132_106222</name>
</gene>